<keyword evidence="4" id="KW-0997">Cell inner membrane</keyword>
<feature type="transmembrane region" description="Helical" evidence="8">
    <location>
        <begin position="21"/>
        <end position="38"/>
    </location>
</feature>
<keyword evidence="2" id="KW-0813">Transport</keyword>
<keyword evidence="6 8" id="KW-1133">Transmembrane helix</keyword>
<protein>
    <submittedName>
        <fullName evidence="9">ABC transporter permease</fullName>
    </submittedName>
</protein>
<comment type="subcellular location">
    <subcellularLocation>
        <location evidence="1">Cell membrane</location>
        <topology evidence="1">Multi-pass membrane protein</topology>
    </subcellularLocation>
</comment>
<evidence type="ECO:0000256" key="1">
    <source>
        <dbReference type="ARBA" id="ARBA00004651"/>
    </source>
</evidence>
<gene>
    <name evidence="9" type="ORF">C5748_04960</name>
</gene>
<comment type="caution">
    <text evidence="9">The sequence shown here is derived from an EMBL/GenBank/DDBJ whole genome shotgun (WGS) entry which is preliminary data.</text>
</comment>
<sequence>MTTKSVRPGGLARFFIERRNTRLAALLFFILLAANIWLNPARFMPHNWGSVLGLAAPLLLASLAMTIPFLAGRGSIDVSVGPLMGLINVIIVKGLIMAAGVTSPLIIVPAALLIGLASGALNGFLAAILRIQPIVATLGTYLIYAGLALTVLPSPSGSVPAWLAALAGPWSILPVGLAVLLWLLVKRLPYYDLLMATGSDDRAAYTSGVDVPAVRFVAYLLAGVFASLAALSLTALIGSGDPNIGPGYTLIAIAAVALGGVGLAGGVGGMTAAFLGAADIFLLQSMLTAFNVSTFVLQMAYGAVLVLAVCLNSEKLKHLFKARAVPR</sequence>
<evidence type="ECO:0000313" key="9">
    <source>
        <dbReference type="EMBL" id="PRD44749.1"/>
    </source>
</evidence>
<dbReference type="RefSeq" id="WP_105740831.1">
    <property type="nucleotide sequence ID" value="NZ_PVBR01000003.1"/>
</dbReference>
<feature type="transmembrane region" description="Helical" evidence="8">
    <location>
        <begin position="159"/>
        <end position="185"/>
    </location>
</feature>
<evidence type="ECO:0000256" key="8">
    <source>
        <dbReference type="SAM" id="Phobius"/>
    </source>
</evidence>
<evidence type="ECO:0000256" key="5">
    <source>
        <dbReference type="ARBA" id="ARBA00022692"/>
    </source>
</evidence>
<evidence type="ECO:0000313" key="10">
    <source>
        <dbReference type="Proteomes" id="UP000239434"/>
    </source>
</evidence>
<feature type="transmembrane region" description="Helical" evidence="8">
    <location>
        <begin position="83"/>
        <end position="100"/>
    </location>
</feature>
<evidence type="ECO:0000256" key="2">
    <source>
        <dbReference type="ARBA" id="ARBA00022448"/>
    </source>
</evidence>
<dbReference type="InterPro" id="IPR001851">
    <property type="entry name" value="ABC_transp_permease"/>
</dbReference>
<evidence type="ECO:0000256" key="3">
    <source>
        <dbReference type="ARBA" id="ARBA00022475"/>
    </source>
</evidence>
<feature type="transmembrane region" description="Helical" evidence="8">
    <location>
        <begin position="250"/>
        <end position="275"/>
    </location>
</feature>
<feature type="transmembrane region" description="Helical" evidence="8">
    <location>
        <begin position="50"/>
        <end position="71"/>
    </location>
</feature>
<feature type="transmembrane region" description="Helical" evidence="8">
    <location>
        <begin position="287"/>
        <end position="309"/>
    </location>
</feature>
<dbReference type="CDD" id="cd06579">
    <property type="entry name" value="TM_PBP1_transp_AraH_like"/>
    <property type="match status" value="1"/>
</dbReference>
<keyword evidence="5 8" id="KW-0812">Transmembrane</keyword>
<feature type="transmembrane region" description="Helical" evidence="8">
    <location>
        <begin position="216"/>
        <end position="238"/>
    </location>
</feature>
<dbReference type="Proteomes" id="UP000239434">
    <property type="component" value="Unassembled WGS sequence"/>
</dbReference>
<dbReference type="GO" id="GO:0005886">
    <property type="term" value="C:plasma membrane"/>
    <property type="evidence" value="ECO:0007669"/>
    <property type="project" value="UniProtKB-SubCell"/>
</dbReference>
<feature type="transmembrane region" description="Helical" evidence="8">
    <location>
        <begin position="106"/>
        <end position="127"/>
    </location>
</feature>
<evidence type="ECO:0000256" key="7">
    <source>
        <dbReference type="ARBA" id="ARBA00023136"/>
    </source>
</evidence>
<evidence type="ECO:0000256" key="4">
    <source>
        <dbReference type="ARBA" id="ARBA00022519"/>
    </source>
</evidence>
<proteinExistence type="predicted"/>
<dbReference type="Pfam" id="PF02653">
    <property type="entry name" value="BPD_transp_2"/>
    <property type="match status" value="1"/>
</dbReference>
<dbReference type="AlphaFoldDB" id="A0A2S9IW44"/>
<keyword evidence="7 8" id="KW-0472">Membrane</keyword>
<reference evidence="9 10" key="1">
    <citation type="submission" date="2018-02" db="EMBL/GenBank/DDBJ databases">
        <title>The draft genome of Phyllobacterium sp. 1N-3.</title>
        <authorList>
            <person name="Liu L."/>
            <person name="Li L."/>
            <person name="Zhang X."/>
            <person name="Wang T."/>
            <person name="Liang L."/>
        </authorList>
    </citation>
    <scope>NUCLEOTIDE SEQUENCE [LARGE SCALE GENOMIC DNA]</scope>
    <source>
        <strain evidence="9 10">1N-3</strain>
    </source>
</reference>
<dbReference type="PANTHER" id="PTHR32196">
    <property type="entry name" value="ABC TRANSPORTER PERMEASE PROTEIN YPHD-RELATED-RELATED"/>
    <property type="match status" value="1"/>
</dbReference>
<feature type="transmembrane region" description="Helical" evidence="8">
    <location>
        <begin position="134"/>
        <end position="153"/>
    </location>
</feature>
<dbReference type="EMBL" id="PVBR01000003">
    <property type="protein sequence ID" value="PRD44749.1"/>
    <property type="molecule type" value="Genomic_DNA"/>
</dbReference>
<dbReference type="PANTHER" id="PTHR32196:SF21">
    <property type="entry name" value="ABC TRANSPORTER PERMEASE PROTEIN YPHD-RELATED"/>
    <property type="match status" value="1"/>
</dbReference>
<keyword evidence="10" id="KW-1185">Reference proteome</keyword>
<dbReference type="GO" id="GO:0022857">
    <property type="term" value="F:transmembrane transporter activity"/>
    <property type="evidence" value="ECO:0007669"/>
    <property type="project" value="InterPro"/>
</dbReference>
<keyword evidence="3" id="KW-1003">Cell membrane</keyword>
<evidence type="ECO:0000256" key="6">
    <source>
        <dbReference type="ARBA" id="ARBA00022989"/>
    </source>
</evidence>
<organism evidence="9 10">
    <name type="scientific">Phyllobacterium phragmitis</name>
    <dbReference type="NCBI Taxonomy" id="2670329"/>
    <lineage>
        <taxon>Bacteria</taxon>
        <taxon>Pseudomonadati</taxon>
        <taxon>Pseudomonadota</taxon>
        <taxon>Alphaproteobacteria</taxon>
        <taxon>Hyphomicrobiales</taxon>
        <taxon>Phyllobacteriaceae</taxon>
        <taxon>Phyllobacterium</taxon>
    </lineage>
</organism>
<accession>A0A2S9IW44</accession>
<name>A0A2S9IW44_9HYPH</name>